<feature type="region of interest" description="Disordered" evidence="1">
    <location>
        <begin position="32"/>
        <end position="70"/>
    </location>
</feature>
<evidence type="ECO:0000313" key="3">
    <source>
        <dbReference type="Proteomes" id="UP000054740"/>
    </source>
</evidence>
<protein>
    <submittedName>
        <fullName evidence="2">Uncharacterized protein</fullName>
    </submittedName>
</protein>
<accession>A0A158HAZ9</accession>
<dbReference type="AlphaFoldDB" id="A0A158HAZ9"/>
<name>A0A158HAZ9_CABCO</name>
<keyword evidence="3" id="KW-1185">Reference proteome</keyword>
<reference evidence="3" key="1">
    <citation type="submission" date="2016-01" db="EMBL/GenBank/DDBJ databases">
        <authorList>
            <person name="Peeters C."/>
        </authorList>
    </citation>
    <scope>NUCLEOTIDE SEQUENCE [LARGE SCALE GENOMIC DNA]</scope>
</reference>
<evidence type="ECO:0000313" key="2">
    <source>
        <dbReference type="EMBL" id="SAL41169.1"/>
    </source>
</evidence>
<evidence type="ECO:0000256" key="1">
    <source>
        <dbReference type="SAM" id="MobiDB-lite"/>
    </source>
</evidence>
<sequence>MRTRTREVVRMLATFRHSAHCRRLRAAAAAQEARALADEESPDEAQEDERAETSAADERLASRKPHRGMH</sequence>
<gene>
    <name evidence="2" type="ORF">AWB70_03105</name>
</gene>
<organism evidence="2 3">
    <name type="scientific">Caballeronia cordobensis</name>
    <name type="common">Burkholderia cordobensis</name>
    <dbReference type="NCBI Taxonomy" id="1353886"/>
    <lineage>
        <taxon>Bacteria</taxon>
        <taxon>Pseudomonadati</taxon>
        <taxon>Pseudomonadota</taxon>
        <taxon>Betaproteobacteria</taxon>
        <taxon>Burkholderiales</taxon>
        <taxon>Burkholderiaceae</taxon>
        <taxon>Caballeronia</taxon>
    </lineage>
</organism>
<proteinExistence type="predicted"/>
<dbReference type="EMBL" id="FCNY02000007">
    <property type="protein sequence ID" value="SAL41169.1"/>
    <property type="molecule type" value="Genomic_DNA"/>
</dbReference>
<dbReference type="Proteomes" id="UP000054740">
    <property type="component" value="Unassembled WGS sequence"/>
</dbReference>
<dbReference type="RefSeq" id="WP_053569100.1">
    <property type="nucleotide sequence ID" value="NZ_FCNY02000007.1"/>
</dbReference>
<feature type="compositionally biased region" description="Acidic residues" evidence="1">
    <location>
        <begin position="38"/>
        <end position="50"/>
    </location>
</feature>